<feature type="active site" description="Nucleophile" evidence="9">
    <location>
        <position position="181"/>
    </location>
</feature>
<evidence type="ECO:0000256" key="4">
    <source>
        <dbReference type="ARBA" id="ARBA00022679"/>
    </source>
</evidence>
<comment type="similarity">
    <text evidence="2">Belongs to the YkuD family.</text>
</comment>
<evidence type="ECO:0000256" key="6">
    <source>
        <dbReference type="ARBA" id="ARBA00022960"/>
    </source>
</evidence>
<dbReference type="InterPro" id="IPR006311">
    <property type="entry name" value="TAT_signal"/>
</dbReference>
<protein>
    <recommendedName>
        <fullName evidence="11">L,D-TPase catalytic domain-containing protein</fullName>
    </recommendedName>
</protein>
<comment type="pathway">
    <text evidence="1 9">Cell wall biogenesis; peptidoglycan biosynthesis.</text>
</comment>
<keyword evidence="6 9" id="KW-0133">Cell shape</keyword>
<gene>
    <name evidence="12" type="ORF">K529_007860</name>
</gene>
<dbReference type="STRING" id="1265309.K529_007860"/>
<feature type="domain" description="L,D-TPase catalytic" evidence="11">
    <location>
        <begin position="73"/>
        <end position="205"/>
    </location>
</feature>
<feature type="active site" description="Proton donor/acceptor" evidence="9">
    <location>
        <position position="165"/>
    </location>
</feature>
<organism evidence="12 13">
    <name type="scientific">Tritonibacter mobilis F1926</name>
    <dbReference type="NCBI Taxonomy" id="1265309"/>
    <lineage>
        <taxon>Bacteria</taxon>
        <taxon>Pseudomonadati</taxon>
        <taxon>Pseudomonadota</taxon>
        <taxon>Alphaproteobacteria</taxon>
        <taxon>Rhodobacterales</taxon>
        <taxon>Paracoccaceae</taxon>
        <taxon>Tritonibacter</taxon>
    </lineage>
</organism>
<dbReference type="GO" id="GO:0005576">
    <property type="term" value="C:extracellular region"/>
    <property type="evidence" value="ECO:0007669"/>
    <property type="project" value="TreeGrafter"/>
</dbReference>
<proteinExistence type="inferred from homology"/>
<dbReference type="GO" id="GO:0018104">
    <property type="term" value="P:peptidoglycan-protein cross-linking"/>
    <property type="evidence" value="ECO:0007669"/>
    <property type="project" value="TreeGrafter"/>
</dbReference>
<evidence type="ECO:0000256" key="8">
    <source>
        <dbReference type="ARBA" id="ARBA00023316"/>
    </source>
</evidence>
<evidence type="ECO:0000256" key="2">
    <source>
        <dbReference type="ARBA" id="ARBA00005992"/>
    </source>
</evidence>
<keyword evidence="7 9" id="KW-0573">Peptidoglycan synthesis</keyword>
<evidence type="ECO:0000313" key="12">
    <source>
        <dbReference type="EMBL" id="ANP40675.1"/>
    </source>
</evidence>
<dbReference type="InterPro" id="IPR050979">
    <property type="entry name" value="LD-transpeptidase"/>
</dbReference>
<sequence length="205" mass="23102">MSDFTKSRFTLSRRALMTGAAATLATPSLLRAQSTDAFPTTVEAIHDQVPVKRNVSSFQQQRWQDHFETLGVGCLLADIESRALHYWGGDGETYILFPSSVPMSEDLTRRGYSKIVRKRENPSWTPTANMRERDPTLPRRIEGGVPNNPLGTRALYLDWPAYLVHGTHDTRKIGRQSSSGCIGLYNQHVEKLYPMVKIGTQVRLL</sequence>
<evidence type="ECO:0000256" key="10">
    <source>
        <dbReference type="SAM" id="MobiDB-lite"/>
    </source>
</evidence>
<accession>A0A1B1A254</accession>
<dbReference type="EMBL" id="CP015230">
    <property type="protein sequence ID" value="ANP40675.1"/>
    <property type="molecule type" value="Genomic_DNA"/>
</dbReference>
<dbReference type="UniPathway" id="UPA00219"/>
<dbReference type="GO" id="GO:0071555">
    <property type="term" value="P:cell wall organization"/>
    <property type="evidence" value="ECO:0007669"/>
    <property type="project" value="UniProtKB-UniRule"/>
</dbReference>
<dbReference type="AlphaFoldDB" id="A0A1B1A254"/>
<dbReference type="InterPro" id="IPR005490">
    <property type="entry name" value="LD_TPept_cat_dom"/>
</dbReference>
<dbReference type="GeneID" id="28249738"/>
<dbReference type="KEGG" id="rmb:K529_007860"/>
<evidence type="ECO:0000256" key="3">
    <source>
        <dbReference type="ARBA" id="ARBA00022676"/>
    </source>
</evidence>
<evidence type="ECO:0000256" key="7">
    <source>
        <dbReference type="ARBA" id="ARBA00022984"/>
    </source>
</evidence>
<keyword evidence="5" id="KW-0378">Hydrolase</keyword>
<feature type="compositionally biased region" description="Basic and acidic residues" evidence="10">
    <location>
        <begin position="130"/>
        <end position="142"/>
    </location>
</feature>
<evidence type="ECO:0000259" key="11">
    <source>
        <dbReference type="PROSITE" id="PS52029"/>
    </source>
</evidence>
<feature type="region of interest" description="Disordered" evidence="10">
    <location>
        <begin position="124"/>
        <end position="144"/>
    </location>
</feature>
<evidence type="ECO:0000256" key="5">
    <source>
        <dbReference type="ARBA" id="ARBA00022801"/>
    </source>
</evidence>
<dbReference type="GO" id="GO:0071972">
    <property type="term" value="F:peptidoglycan L,D-transpeptidase activity"/>
    <property type="evidence" value="ECO:0007669"/>
    <property type="project" value="TreeGrafter"/>
</dbReference>
<dbReference type="RefSeq" id="WP_005635349.1">
    <property type="nucleotide sequence ID" value="NZ_CP015230.1"/>
</dbReference>
<evidence type="ECO:0000313" key="13">
    <source>
        <dbReference type="Proteomes" id="UP000013243"/>
    </source>
</evidence>
<reference evidence="12 13" key="1">
    <citation type="journal article" date="2016" name="ISME J.">
        <title>Global occurrence and heterogeneity of the Roseobacter-clade species Ruegeria mobilis.</title>
        <authorList>
            <person name="Sonnenschein E."/>
            <person name="Gram L."/>
        </authorList>
    </citation>
    <scope>NUCLEOTIDE SEQUENCE [LARGE SCALE GENOMIC DNA]</scope>
    <source>
        <strain evidence="12 13">F1926</strain>
    </source>
</reference>
<dbReference type="Pfam" id="PF03734">
    <property type="entry name" value="YkuD"/>
    <property type="match status" value="1"/>
</dbReference>
<evidence type="ECO:0000256" key="1">
    <source>
        <dbReference type="ARBA" id="ARBA00004752"/>
    </source>
</evidence>
<dbReference type="OrthoDB" id="9795305at2"/>
<dbReference type="CDD" id="cd16913">
    <property type="entry name" value="YkuD_like"/>
    <property type="match status" value="1"/>
</dbReference>
<dbReference type="SUPFAM" id="SSF141523">
    <property type="entry name" value="L,D-transpeptidase catalytic domain-like"/>
    <property type="match status" value="1"/>
</dbReference>
<dbReference type="GO" id="GO:0008360">
    <property type="term" value="P:regulation of cell shape"/>
    <property type="evidence" value="ECO:0007669"/>
    <property type="project" value="UniProtKB-UniRule"/>
</dbReference>
<dbReference type="PROSITE" id="PS52029">
    <property type="entry name" value="LD_TPASE"/>
    <property type="match status" value="1"/>
</dbReference>
<dbReference type="InterPro" id="IPR038063">
    <property type="entry name" value="Transpep_catalytic_dom"/>
</dbReference>
<evidence type="ECO:0000256" key="9">
    <source>
        <dbReference type="PROSITE-ProRule" id="PRU01373"/>
    </source>
</evidence>
<dbReference type="GO" id="GO:0016757">
    <property type="term" value="F:glycosyltransferase activity"/>
    <property type="evidence" value="ECO:0007669"/>
    <property type="project" value="UniProtKB-KW"/>
</dbReference>
<dbReference type="Gene3D" id="2.40.440.10">
    <property type="entry name" value="L,D-transpeptidase catalytic domain-like"/>
    <property type="match status" value="1"/>
</dbReference>
<dbReference type="Proteomes" id="UP000013243">
    <property type="component" value="Chromosome"/>
</dbReference>
<keyword evidence="4" id="KW-0808">Transferase</keyword>
<keyword evidence="3" id="KW-0328">Glycosyltransferase</keyword>
<dbReference type="PROSITE" id="PS51318">
    <property type="entry name" value="TAT"/>
    <property type="match status" value="1"/>
</dbReference>
<keyword evidence="8 9" id="KW-0961">Cell wall biogenesis/degradation</keyword>
<name>A0A1B1A254_9RHOB</name>
<dbReference type="PANTHER" id="PTHR30582:SF24">
    <property type="entry name" value="L,D-TRANSPEPTIDASE ERFK_SRFK-RELATED"/>
    <property type="match status" value="1"/>
</dbReference>
<dbReference type="PANTHER" id="PTHR30582">
    <property type="entry name" value="L,D-TRANSPEPTIDASE"/>
    <property type="match status" value="1"/>
</dbReference>